<dbReference type="Proteomes" id="UP000828941">
    <property type="component" value="Chromosome 14"/>
</dbReference>
<proteinExistence type="predicted"/>
<protein>
    <submittedName>
        <fullName evidence="1">Uncharacterized protein</fullName>
    </submittedName>
</protein>
<keyword evidence="2" id="KW-1185">Reference proteome</keyword>
<dbReference type="EMBL" id="CM039439">
    <property type="protein sequence ID" value="KAI4296260.1"/>
    <property type="molecule type" value="Genomic_DNA"/>
</dbReference>
<accession>A0ACB9KGC2</accession>
<evidence type="ECO:0000313" key="1">
    <source>
        <dbReference type="EMBL" id="KAI4296260.1"/>
    </source>
</evidence>
<evidence type="ECO:0000313" key="2">
    <source>
        <dbReference type="Proteomes" id="UP000828941"/>
    </source>
</evidence>
<organism evidence="1 2">
    <name type="scientific">Bauhinia variegata</name>
    <name type="common">Purple orchid tree</name>
    <name type="synonym">Phanera variegata</name>
    <dbReference type="NCBI Taxonomy" id="167791"/>
    <lineage>
        <taxon>Eukaryota</taxon>
        <taxon>Viridiplantae</taxon>
        <taxon>Streptophyta</taxon>
        <taxon>Embryophyta</taxon>
        <taxon>Tracheophyta</taxon>
        <taxon>Spermatophyta</taxon>
        <taxon>Magnoliopsida</taxon>
        <taxon>eudicotyledons</taxon>
        <taxon>Gunneridae</taxon>
        <taxon>Pentapetalae</taxon>
        <taxon>rosids</taxon>
        <taxon>fabids</taxon>
        <taxon>Fabales</taxon>
        <taxon>Fabaceae</taxon>
        <taxon>Cercidoideae</taxon>
        <taxon>Cercideae</taxon>
        <taxon>Bauhiniinae</taxon>
        <taxon>Bauhinia</taxon>
    </lineage>
</organism>
<reference evidence="1 2" key="1">
    <citation type="journal article" date="2022" name="DNA Res.">
        <title>Chromosomal-level genome assembly of the orchid tree Bauhinia variegata (Leguminosae; Cercidoideae) supports the allotetraploid origin hypothesis of Bauhinia.</title>
        <authorList>
            <person name="Zhong Y."/>
            <person name="Chen Y."/>
            <person name="Zheng D."/>
            <person name="Pang J."/>
            <person name="Liu Y."/>
            <person name="Luo S."/>
            <person name="Meng S."/>
            <person name="Qian L."/>
            <person name="Wei D."/>
            <person name="Dai S."/>
            <person name="Zhou R."/>
        </authorList>
    </citation>
    <scope>NUCLEOTIDE SEQUENCE [LARGE SCALE GENOMIC DNA]</scope>
    <source>
        <strain evidence="1">BV-YZ2020</strain>
    </source>
</reference>
<gene>
    <name evidence="1" type="ORF">L6164_036233</name>
</gene>
<name>A0ACB9KGC2_BAUVA</name>
<sequence length="289" mass="30975">MANPHATLLTVSFVFIVIATAPKLCVSTKSFTIVNNCKETIWPGMTHSENFSGGGFTLKAGQSAVYTASDGWSGRIWARTGCDFDKNGSGKCKTGDCGSVNCTSPGSPPATIAEFTLGSLDFYDISLVDGFNLPIAVQTFNGTGNCSSAGCDGDLRQSCPSELALKDGDKVTACRSACDVFKRDEFCCRGMYGNPEACSPSNYSKSFKQVCPAAYSYAYDDPTSIITCTGAKFAVIFCASRNQTVCSYRDNRLECNGGVHGSTAYKAIPHSWWGLMFSLAFMFNLWITS</sequence>
<comment type="caution">
    <text evidence="1">The sequence shown here is derived from an EMBL/GenBank/DDBJ whole genome shotgun (WGS) entry which is preliminary data.</text>
</comment>